<dbReference type="Gene3D" id="1.10.10.10">
    <property type="entry name" value="Winged helix-like DNA-binding domain superfamily/Winged helix DNA-binding domain"/>
    <property type="match status" value="1"/>
</dbReference>
<keyword evidence="1" id="KW-0805">Transcription regulation</keyword>
<keyword evidence="2" id="KW-0238">DNA-binding</keyword>
<dbReference type="PANTHER" id="PTHR44846:SF1">
    <property type="entry name" value="MANNOSYL-D-GLYCERATE TRANSPORT_METABOLISM SYSTEM REPRESSOR MNGR-RELATED"/>
    <property type="match status" value="1"/>
</dbReference>
<dbReference type="AlphaFoldDB" id="A0A2S0RMX6"/>
<dbReference type="InterPro" id="IPR028978">
    <property type="entry name" value="Chorismate_lyase_/UTRA_dom_sf"/>
</dbReference>
<dbReference type="PANTHER" id="PTHR44846">
    <property type="entry name" value="MANNOSYL-D-GLYCERATE TRANSPORT/METABOLISM SYSTEM REPRESSOR MNGR-RELATED"/>
    <property type="match status" value="1"/>
</dbReference>
<dbReference type="Pfam" id="PF07702">
    <property type="entry name" value="UTRA"/>
    <property type="match status" value="1"/>
</dbReference>
<dbReference type="InterPro" id="IPR000524">
    <property type="entry name" value="Tscrpt_reg_HTH_GntR"/>
</dbReference>
<accession>A0A2S0RMX6</accession>
<dbReference type="Gene3D" id="3.40.1410.10">
    <property type="entry name" value="Chorismate lyase-like"/>
    <property type="match status" value="1"/>
</dbReference>
<keyword evidence="3" id="KW-0804">Transcription</keyword>
<dbReference type="SUPFAM" id="SSF64288">
    <property type="entry name" value="Chorismate lyase-like"/>
    <property type="match status" value="1"/>
</dbReference>
<dbReference type="Pfam" id="PF00392">
    <property type="entry name" value="GntR"/>
    <property type="match status" value="1"/>
</dbReference>
<sequence>MVEFTEIVVDSESPVPAYYQLYEALRDLLSRFEPGTRLPPERELARTLGVTRTTLRQAFNRLESDQIIFRRQGSGTRVSRPRIVHDARVLKGFTSEYRAQGLEVSSKILSLTAVKTPPHVCFTGVDSTNAIELRRVRYVGVEPMSFEVVWLPASRARGLLEFSPPFSSLYEALAELGIYPTRGTENLSATNLDAYQARLLEQRPGAAALIVDRRTFDADGVSVEQVTSLIRADRFSLQTELKQINKHHEGVHHGK</sequence>
<dbReference type="InterPro" id="IPR036390">
    <property type="entry name" value="WH_DNA-bd_sf"/>
</dbReference>
<name>A0A2S0RMX6_9ACTO</name>
<dbReference type="PROSITE" id="PS50949">
    <property type="entry name" value="HTH_GNTR"/>
    <property type="match status" value="1"/>
</dbReference>
<protein>
    <submittedName>
        <fullName evidence="4">GntR family transcriptional regulator</fullName>
    </submittedName>
</protein>
<dbReference type="GO" id="GO:0003700">
    <property type="term" value="F:DNA-binding transcription factor activity"/>
    <property type="evidence" value="ECO:0007669"/>
    <property type="project" value="InterPro"/>
</dbReference>
<dbReference type="InterPro" id="IPR011663">
    <property type="entry name" value="UTRA"/>
</dbReference>
<dbReference type="GO" id="GO:0003677">
    <property type="term" value="F:DNA binding"/>
    <property type="evidence" value="ECO:0007669"/>
    <property type="project" value="UniProtKB-KW"/>
</dbReference>
<proteinExistence type="predicted"/>
<dbReference type="GO" id="GO:0045892">
    <property type="term" value="P:negative regulation of DNA-templated transcription"/>
    <property type="evidence" value="ECO:0007669"/>
    <property type="project" value="TreeGrafter"/>
</dbReference>
<dbReference type="PRINTS" id="PR00035">
    <property type="entry name" value="HTHGNTR"/>
</dbReference>
<dbReference type="CDD" id="cd07377">
    <property type="entry name" value="WHTH_GntR"/>
    <property type="match status" value="1"/>
</dbReference>
<dbReference type="SMART" id="SM00866">
    <property type="entry name" value="UTRA"/>
    <property type="match status" value="1"/>
</dbReference>
<evidence type="ECO:0000256" key="3">
    <source>
        <dbReference type="ARBA" id="ARBA00023163"/>
    </source>
</evidence>
<evidence type="ECO:0000256" key="2">
    <source>
        <dbReference type="ARBA" id="ARBA00023125"/>
    </source>
</evidence>
<dbReference type="Proteomes" id="UP000275951">
    <property type="component" value="Chromosome"/>
</dbReference>
<gene>
    <name evidence="4" type="ORF">EBQ10_09215</name>
</gene>
<evidence type="ECO:0000313" key="5">
    <source>
        <dbReference type="Proteomes" id="UP000275951"/>
    </source>
</evidence>
<evidence type="ECO:0000256" key="1">
    <source>
        <dbReference type="ARBA" id="ARBA00023015"/>
    </source>
</evidence>
<organism evidence="4 5">
    <name type="scientific">Trueperella pyogenes</name>
    <dbReference type="NCBI Taxonomy" id="1661"/>
    <lineage>
        <taxon>Bacteria</taxon>
        <taxon>Bacillati</taxon>
        <taxon>Actinomycetota</taxon>
        <taxon>Actinomycetes</taxon>
        <taxon>Actinomycetales</taxon>
        <taxon>Actinomycetaceae</taxon>
        <taxon>Trueperella</taxon>
    </lineage>
</organism>
<reference evidence="4 5" key="1">
    <citation type="submission" date="2018-11" db="EMBL/GenBank/DDBJ databases">
        <title>Multidrug-resistant genes are associated with an 42-kb island TGI1 carrying a complex class 1 integron in a Trueperella pyogenes.</title>
        <authorList>
            <person name="Dong W."/>
        </authorList>
    </citation>
    <scope>NUCLEOTIDE SEQUENCE [LARGE SCALE GENOMIC DNA]</scope>
    <source>
        <strain evidence="4 5">TP4</strain>
    </source>
</reference>
<dbReference type="EMBL" id="CP033905">
    <property type="protein sequence ID" value="AZR07444.1"/>
    <property type="molecule type" value="Genomic_DNA"/>
</dbReference>
<evidence type="ECO:0000313" key="4">
    <source>
        <dbReference type="EMBL" id="AZR07444.1"/>
    </source>
</evidence>
<dbReference type="SMART" id="SM00345">
    <property type="entry name" value="HTH_GNTR"/>
    <property type="match status" value="1"/>
</dbReference>
<dbReference type="InterPro" id="IPR036388">
    <property type="entry name" value="WH-like_DNA-bd_sf"/>
</dbReference>
<dbReference type="InterPro" id="IPR050679">
    <property type="entry name" value="Bact_HTH_transcr_reg"/>
</dbReference>
<dbReference type="SUPFAM" id="SSF46785">
    <property type="entry name" value="Winged helix' DNA-binding domain"/>
    <property type="match status" value="1"/>
</dbReference>